<feature type="domain" description="Integrase catalytic" evidence="1">
    <location>
        <begin position="131"/>
        <end position="267"/>
    </location>
</feature>
<dbReference type="InterPro" id="IPR001584">
    <property type="entry name" value="Integrase_cat-core"/>
</dbReference>
<evidence type="ECO:0000313" key="3">
    <source>
        <dbReference type="Proteomes" id="UP000003828"/>
    </source>
</evidence>
<dbReference type="eggNOG" id="COG3415">
    <property type="taxonomic scope" value="Bacteria"/>
</dbReference>
<dbReference type="Pfam" id="PF00665">
    <property type="entry name" value="rve"/>
    <property type="match status" value="1"/>
</dbReference>
<sequence length="267" mass="29360">MSKNKVIVLAVLEGGMSKSEAARRYGVGRQWVHELLARYAAEGDAGLEPRSRRPRTNPQATGHVVRERILALRTELTTKGLDAGAETIAAHLEREGLAPPARSTIHRILRAAGTVVPEPHKRPRSSQRRFTAAQPNEMWQSDFTYWTLADGTSVEILDFIDDHSRYLLHLTAHPKVTGSVVVEAFLGTAQDHGLPASTLTDNGLVYTTRLAGGRGGRNAFETLIASLGITQKNGRPSHPQTQGKIERFHQTLKNGSRTSLRPTRSRT</sequence>
<keyword evidence="3" id="KW-1185">Reference proteome</keyword>
<name>H0QLK3_ARTG1</name>
<dbReference type="SUPFAM" id="SSF53098">
    <property type="entry name" value="Ribonuclease H-like"/>
    <property type="match status" value="1"/>
</dbReference>
<organism evidence="2 3">
    <name type="scientific">Arthrobacter globiformis (strain ATCC 8010 / DSM 20124 / JCM 1332 / NBRC 12137 / NCIMB 8907 / NRRL B-2979 / 168)</name>
    <dbReference type="NCBI Taxonomy" id="1077972"/>
    <lineage>
        <taxon>Bacteria</taxon>
        <taxon>Bacillati</taxon>
        <taxon>Actinomycetota</taxon>
        <taxon>Actinomycetes</taxon>
        <taxon>Micrococcales</taxon>
        <taxon>Micrococcaceae</taxon>
        <taxon>Arthrobacter</taxon>
    </lineage>
</organism>
<dbReference type="EMBL" id="BAEG01000047">
    <property type="protein sequence ID" value="GAB13704.1"/>
    <property type="molecule type" value="Genomic_DNA"/>
</dbReference>
<dbReference type="PROSITE" id="PS50994">
    <property type="entry name" value="INTEGRASE"/>
    <property type="match status" value="1"/>
</dbReference>
<dbReference type="InterPro" id="IPR009057">
    <property type="entry name" value="Homeodomain-like_sf"/>
</dbReference>
<protein>
    <submittedName>
        <fullName evidence="2">Putative transposase</fullName>
    </submittedName>
</protein>
<dbReference type="Gene3D" id="3.30.420.10">
    <property type="entry name" value="Ribonuclease H-like superfamily/Ribonuclease H"/>
    <property type="match status" value="1"/>
</dbReference>
<evidence type="ECO:0000259" key="1">
    <source>
        <dbReference type="PROSITE" id="PS50994"/>
    </source>
</evidence>
<accession>H0QLK3</accession>
<proteinExistence type="predicted"/>
<dbReference type="STRING" id="1077972.ARGLB_047_00540"/>
<dbReference type="AlphaFoldDB" id="H0QLK3"/>
<dbReference type="PANTHER" id="PTHR35004:SF7">
    <property type="entry name" value="INTEGRASE PROTEIN"/>
    <property type="match status" value="1"/>
</dbReference>
<reference evidence="2 3" key="1">
    <citation type="submission" date="2011-12" db="EMBL/GenBank/DDBJ databases">
        <title>Whole genome shotgun sequence of Arthrobacter globiformis NBRC 12137.</title>
        <authorList>
            <person name="Miyazawa S."/>
            <person name="Hosoyama A."/>
            <person name="Tsuchikane K."/>
            <person name="Katsumata H."/>
            <person name="Yamazaki S."/>
            <person name="Fujita N."/>
        </authorList>
    </citation>
    <scope>NUCLEOTIDE SEQUENCE [LARGE SCALE GENOMIC DNA]</scope>
    <source>
        <strain evidence="2 3">NBRC 12137</strain>
    </source>
</reference>
<evidence type="ECO:0000313" key="2">
    <source>
        <dbReference type="EMBL" id="GAB13704.1"/>
    </source>
</evidence>
<dbReference type="SUPFAM" id="SSF46689">
    <property type="entry name" value="Homeodomain-like"/>
    <property type="match status" value="1"/>
</dbReference>
<dbReference type="GO" id="GO:0003676">
    <property type="term" value="F:nucleic acid binding"/>
    <property type="evidence" value="ECO:0007669"/>
    <property type="project" value="InterPro"/>
</dbReference>
<dbReference type="Pfam" id="PF13565">
    <property type="entry name" value="HTH_32"/>
    <property type="match status" value="1"/>
</dbReference>
<dbReference type="GO" id="GO:0015074">
    <property type="term" value="P:DNA integration"/>
    <property type="evidence" value="ECO:0007669"/>
    <property type="project" value="InterPro"/>
</dbReference>
<dbReference type="PANTHER" id="PTHR35004">
    <property type="entry name" value="TRANSPOSASE RV3428C-RELATED"/>
    <property type="match status" value="1"/>
</dbReference>
<comment type="caution">
    <text evidence="2">The sequence shown here is derived from an EMBL/GenBank/DDBJ whole genome shotgun (WGS) entry which is preliminary data.</text>
</comment>
<gene>
    <name evidence="2" type="ORF">ARGLB_047_00540</name>
</gene>
<dbReference type="Proteomes" id="UP000003828">
    <property type="component" value="Unassembled WGS sequence"/>
</dbReference>
<dbReference type="eggNOG" id="COG2801">
    <property type="taxonomic scope" value="Bacteria"/>
</dbReference>
<dbReference type="InterPro" id="IPR012337">
    <property type="entry name" value="RNaseH-like_sf"/>
</dbReference>
<dbReference type="InterPro" id="IPR036397">
    <property type="entry name" value="RNaseH_sf"/>
</dbReference>